<organism evidence="2">
    <name type="scientific">freshwater metagenome</name>
    <dbReference type="NCBI Taxonomy" id="449393"/>
    <lineage>
        <taxon>unclassified sequences</taxon>
        <taxon>metagenomes</taxon>
        <taxon>ecological metagenomes</taxon>
    </lineage>
</organism>
<protein>
    <submittedName>
        <fullName evidence="2">Unannotated protein</fullName>
    </submittedName>
</protein>
<sequence>MGTRTTVIAPVGPLTWNREPPKIAAKNPATIAVMRPAPALMPVVIPKARASGSATTPTAIPANKSSRHDRNSKSLLRGRNRFTSTG</sequence>
<dbReference type="AlphaFoldDB" id="A0A6J6QNC6"/>
<evidence type="ECO:0000256" key="1">
    <source>
        <dbReference type="SAM" id="MobiDB-lite"/>
    </source>
</evidence>
<reference evidence="2" key="1">
    <citation type="submission" date="2020-05" db="EMBL/GenBank/DDBJ databases">
        <authorList>
            <person name="Chiriac C."/>
            <person name="Salcher M."/>
            <person name="Ghai R."/>
            <person name="Kavagutti S V."/>
        </authorList>
    </citation>
    <scope>NUCLEOTIDE SEQUENCE</scope>
</reference>
<proteinExistence type="predicted"/>
<name>A0A6J6QNC6_9ZZZZ</name>
<gene>
    <name evidence="2" type="ORF">UFOPK2593_01057</name>
</gene>
<accession>A0A6J6QNC6</accession>
<evidence type="ECO:0000313" key="2">
    <source>
        <dbReference type="EMBL" id="CAB4708954.1"/>
    </source>
</evidence>
<feature type="region of interest" description="Disordered" evidence="1">
    <location>
        <begin position="50"/>
        <end position="86"/>
    </location>
</feature>
<dbReference type="EMBL" id="CAEZXW010000072">
    <property type="protein sequence ID" value="CAB4708954.1"/>
    <property type="molecule type" value="Genomic_DNA"/>
</dbReference>